<feature type="region of interest" description="Disordered" evidence="1">
    <location>
        <begin position="168"/>
        <end position="207"/>
    </location>
</feature>
<evidence type="ECO:0000256" key="1">
    <source>
        <dbReference type="SAM" id="MobiDB-lite"/>
    </source>
</evidence>
<keyword evidence="2" id="KW-0472">Membrane</keyword>
<evidence type="ECO:0000313" key="3">
    <source>
        <dbReference type="EMBL" id="PFX11730.1"/>
    </source>
</evidence>
<keyword evidence="4" id="KW-1185">Reference proteome</keyword>
<feature type="compositionally biased region" description="Low complexity" evidence="1">
    <location>
        <begin position="178"/>
        <end position="192"/>
    </location>
</feature>
<protein>
    <submittedName>
        <fullName evidence="3">Uncharacterized protein</fullName>
    </submittedName>
</protein>
<gene>
    <name evidence="3" type="ORF">AWC38_SpisGene24437</name>
</gene>
<accession>A0A2B4R5F1</accession>
<dbReference type="EMBL" id="LSMT01001964">
    <property type="protein sequence ID" value="PFX11730.1"/>
    <property type="molecule type" value="Genomic_DNA"/>
</dbReference>
<feature type="transmembrane region" description="Helical" evidence="2">
    <location>
        <begin position="338"/>
        <end position="360"/>
    </location>
</feature>
<organism evidence="3 4">
    <name type="scientific">Stylophora pistillata</name>
    <name type="common">Smooth cauliflower coral</name>
    <dbReference type="NCBI Taxonomy" id="50429"/>
    <lineage>
        <taxon>Eukaryota</taxon>
        <taxon>Metazoa</taxon>
        <taxon>Cnidaria</taxon>
        <taxon>Anthozoa</taxon>
        <taxon>Hexacorallia</taxon>
        <taxon>Scleractinia</taxon>
        <taxon>Astrocoeniina</taxon>
        <taxon>Pocilloporidae</taxon>
        <taxon>Stylophora</taxon>
    </lineage>
</organism>
<keyword evidence="2" id="KW-1133">Transmembrane helix</keyword>
<feature type="compositionally biased region" description="Low complexity" evidence="1">
    <location>
        <begin position="272"/>
        <end position="281"/>
    </location>
</feature>
<sequence>NRNDSNFLNVSNDLATAAENGEFTNIRVFHELLIDLFYNVTRSLTPLTVQNAGKALQYCQHFIKTLLSSPIYERKTSFCGRPKLASDRNSHVDKALEFLRQAPNHTEAYRFGQIRFTPVREYTTQPNVVDNFRPTTTQVHFVIQRRELFLQLNTAQLLPREVEKPISVPVDNRNTTGNMSTANTTKANSTSAPDGNVDYTHPDDQTTPSHVTPGTHPHVVDNFRPTAPPFHIVIQRRELSLQLNTAQLLPREVAKPISVPVDNGNTTGNMSTANTTKANNASAPDGNVELTDEEIRDLLRANNCTNLKFDEEAGAVVYNKDILNQYQKHKETQTNMELVLMCISTAAVFLALILLTALRLKSSEKLFIHKNLLLSLGLGNLVYIMDKTLFDTREKHTEFLLLSRGWWLLSVRPHLTWGSLRIPIYLVVLSNSPLEMSDADVGSMGVYGFTKDPY</sequence>
<evidence type="ECO:0000313" key="4">
    <source>
        <dbReference type="Proteomes" id="UP000225706"/>
    </source>
</evidence>
<name>A0A2B4R5F1_STYPI</name>
<dbReference type="OrthoDB" id="5987830at2759"/>
<dbReference type="AlphaFoldDB" id="A0A2B4R5F1"/>
<dbReference type="Gene3D" id="1.20.1070.10">
    <property type="entry name" value="Rhodopsin 7-helix transmembrane proteins"/>
    <property type="match status" value="1"/>
</dbReference>
<dbReference type="Proteomes" id="UP000225706">
    <property type="component" value="Unassembled WGS sequence"/>
</dbReference>
<comment type="caution">
    <text evidence="3">The sequence shown here is derived from an EMBL/GenBank/DDBJ whole genome shotgun (WGS) entry which is preliminary data.</text>
</comment>
<keyword evidence="2" id="KW-0812">Transmembrane</keyword>
<feature type="region of interest" description="Disordered" evidence="1">
    <location>
        <begin position="259"/>
        <end position="287"/>
    </location>
</feature>
<proteinExistence type="predicted"/>
<feature type="non-terminal residue" evidence="3">
    <location>
        <position position="1"/>
    </location>
</feature>
<reference evidence="4" key="1">
    <citation type="journal article" date="2017" name="bioRxiv">
        <title>Comparative analysis of the genomes of Stylophora pistillata and Acropora digitifera provides evidence for extensive differences between species of corals.</title>
        <authorList>
            <person name="Voolstra C.R."/>
            <person name="Li Y."/>
            <person name="Liew Y.J."/>
            <person name="Baumgarten S."/>
            <person name="Zoccola D."/>
            <person name="Flot J.-F."/>
            <person name="Tambutte S."/>
            <person name="Allemand D."/>
            <person name="Aranda M."/>
        </authorList>
    </citation>
    <scope>NUCLEOTIDE SEQUENCE [LARGE SCALE GENOMIC DNA]</scope>
</reference>
<evidence type="ECO:0000256" key="2">
    <source>
        <dbReference type="SAM" id="Phobius"/>
    </source>
</evidence>